<dbReference type="InterPro" id="IPR027417">
    <property type="entry name" value="P-loop_NTPase"/>
</dbReference>
<name>A0ABM1MA70_NICVS</name>
<protein>
    <submittedName>
        <fullName evidence="8 9">Ras-related protein O-RAL-like</fullName>
    </submittedName>
</protein>
<dbReference type="NCBIfam" id="TIGR00231">
    <property type="entry name" value="small_GTP"/>
    <property type="match status" value="1"/>
</dbReference>
<reference evidence="8 9" key="1">
    <citation type="submission" date="2025-05" db="UniProtKB">
        <authorList>
            <consortium name="RefSeq"/>
        </authorList>
    </citation>
    <scope>IDENTIFICATION</scope>
    <source>
        <tissue evidence="8 9">Whole Larva</tissue>
    </source>
</reference>
<dbReference type="InterPro" id="IPR001806">
    <property type="entry name" value="Small_GTPase"/>
</dbReference>
<gene>
    <name evidence="8 9" type="primary">LOC108558917</name>
</gene>
<feature type="region of interest" description="Disordered" evidence="6">
    <location>
        <begin position="1"/>
        <end position="40"/>
    </location>
</feature>
<evidence type="ECO:0000313" key="7">
    <source>
        <dbReference type="Proteomes" id="UP000695000"/>
    </source>
</evidence>
<organism evidence="7 8">
    <name type="scientific">Nicrophorus vespilloides</name>
    <name type="common">Boreal carrion beetle</name>
    <dbReference type="NCBI Taxonomy" id="110193"/>
    <lineage>
        <taxon>Eukaryota</taxon>
        <taxon>Metazoa</taxon>
        <taxon>Ecdysozoa</taxon>
        <taxon>Arthropoda</taxon>
        <taxon>Hexapoda</taxon>
        <taxon>Insecta</taxon>
        <taxon>Pterygota</taxon>
        <taxon>Neoptera</taxon>
        <taxon>Endopterygota</taxon>
        <taxon>Coleoptera</taxon>
        <taxon>Polyphaga</taxon>
        <taxon>Staphyliniformia</taxon>
        <taxon>Silphidae</taxon>
        <taxon>Nicrophorinae</taxon>
        <taxon>Nicrophorus</taxon>
    </lineage>
</organism>
<dbReference type="SUPFAM" id="SSF52540">
    <property type="entry name" value="P-loop containing nucleoside triphosphate hydrolases"/>
    <property type="match status" value="1"/>
</dbReference>
<dbReference type="RefSeq" id="XP_017771470.1">
    <property type="nucleotide sequence ID" value="XM_017915981.1"/>
</dbReference>
<dbReference type="PRINTS" id="PR00449">
    <property type="entry name" value="RASTRNSFRMNG"/>
</dbReference>
<dbReference type="GeneID" id="108558917"/>
<dbReference type="PANTHER" id="PTHR24070">
    <property type="entry name" value="RAS, DI-RAS, AND RHEB FAMILY MEMBERS OF SMALL GTPASE SUPERFAMILY"/>
    <property type="match status" value="1"/>
</dbReference>
<keyword evidence="2" id="KW-0547">Nucleotide-binding</keyword>
<accession>A0ABM1MA70</accession>
<dbReference type="CDD" id="cd00876">
    <property type="entry name" value="Ras"/>
    <property type="match status" value="1"/>
</dbReference>
<dbReference type="Gene3D" id="3.40.50.300">
    <property type="entry name" value="P-loop containing nucleotide triphosphate hydrolases"/>
    <property type="match status" value="1"/>
</dbReference>
<evidence type="ECO:0000256" key="5">
    <source>
        <dbReference type="ARBA" id="ARBA00046278"/>
    </source>
</evidence>
<evidence type="ECO:0000256" key="3">
    <source>
        <dbReference type="ARBA" id="ARBA00023134"/>
    </source>
</evidence>
<sequence>MTEANQEDNEIAQDDAIDDTGAGNIVDEEEEDEYVPEPPRPSYHIVLVGDQGIGKSAFNLRFFYDEYVDCYDPNKTDTYSKCYDLDGEAIQIQVLDTLGADDSPATRSAYFRNGEGFIMMFGLNNVASFKSIQEYRKELLKVRESVDIPLILVGNKSDVPSERKVSCDEAQQLALKWGCRYFETSAKTRDNVDEAFYDLLRLVKIQKY</sequence>
<dbReference type="SMART" id="SM00173">
    <property type="entry name" value="RAS"/>
    <property type="match status" value="1"/>
</dbReference>
<evidence type="ECO:0000313" key="8">
    <source>
        <dbReference type="RefSeq" id="XP_017771470.1"/>
    </source>
</evidence>
<dbReference type="Pfam" id="PF00071">
    <property type="entry name" value="Ras"/>
    <property type="match status" value="1"/>
</dbReference>
<evidence type="ECO:0000256" key="4">
    <source>
        <dbReference type="ARBA" id="ARBA00023288"/>
    </source>
</evidence>
<feature type="compositionally biased region" description="Acidic residues" evidence="6">
    <location>
        <begin position="1"/>
        <end position="18"/>
    </location>
</feature>
<evidence type="ECO:0000256" key="2">
    <source>
        <dbReference type="ARBA" id="ARBA00022741"/>
    </source>
</evidence>
<dbReference type="RefSeq" id="XP_017771471.1">
    <property type="nucleotide sequence ID" value="XM_017915982.1"/>
</dbReference>
<keyword evidence="7" id="KW-1185">Reference proteome</keyword>
<evidence type="ECO:0000313" key="9">
    <source>
        <dbReference type="RefSeq" id="XP_017771471.1"/>
    </source>
</evidence>
<keyword evidence="1" id="KW-0488">Methylation</keyword>
<proteinExistence type="predicted"/>
<dbReference type="PROSITE" id="PS51421">
    <property type="entry name" value="RAS"/>
    <property type="match status" value="1"/>
</dbReference>
<feature type="compositionally biased region" description="Acidic residues" evidence="6">
    <location>
        <begin position="26"/>
        <end position="35"/>
    </location>
</feature>
<dbReference type="PROSITE" id="PS51419">
    <property type="entry name" value="RAB"/>
    <property type="match status" value="1"/>
</dbReference>
<dbReference type="SMART" id="SM00174">
    <property type="entry name" value="RHO"/>
    <property type="match status" value="1"/>
</dbReference>
<evidence type="ECO:0000256" key="1">
    <source>
        <dbReference type="ARBA" id="ARBA00022481"/>
    </source>
</evidence>
<dbReference type="InterPro" id="IPR020849">
    <property type="entry name" value="Small_GTPase_Ras-type"/>
</dbReference>
<keyword evidence="3" id="KW-0342">GTP-binding</keyword>
<dbReference type="SMART" id="SM00175">
    <property type="entry name" value="RAB"/>
    <property type="match status" value="1"/>
</dbReference>
<dbReference type="Proteomes" id="UP000695000">
    <property type="component" value="Unplaced"/>
</dbReference>
<evidence type="ECO:0000256" key="6">
    <source>
        <dbReference type="SAM" id="MobiDB-lite"/>
    </source>
</evidence>
<dbReference type="InterPro" id="IPR005225">
    <property type="entry name" value="Small_GTP-bd"/>
</dbReference>
<keyword evidence="4" id="KW-0449">Lipoprotein</keyword>
<comment type="subcellular location">
    <subcellularLocation>
        <location evidence="5">Endomembrane system</location>
        <topology evidence="5">Lipid-anchor</topology>
        <orientation evidence="5">Cytoplasmic side</orientation>
    </subcellularLocation>
</comment>